<dbReference type="SUPFAM" id="SSF57196">
    <property type="entry name" value="EGF/Laminin"/>
    <property type="match status" value="1"/>
</dbReference>
<evidence type="ECO:0000256" key="5">
    <source>
        <dbReference type="ARBA" id="ARBA00022737"/>
    </source>
</evidence>
<evidence type="ECO:0000313" key="11">
    <source>
        <dbReference type="Proteomes" id="UP000225706"/>
    </source>
</evidence>
<dbReference type="InterPro" id="IPR018097">
    <property type="entry name" value="EGF_Ca-bd_CS"/>
</dbReference>
<evidence type="ECO:0000256" key="3">
    <source>
        <dbReference type="ARBA" id="ARBA00022729"/>
    </source>
</evidence>
<keyword evidence="5" id="KW-0677">Repeat</keyword>
<dbReference type="InterPro" id="IPR036056">
    <property type="entry name" value="Fibrinogen-like_C"/>
</dbReference>
<dbReference type="GO" id="GO:0070492">
    <property type="term" value="F:oligosaccharide binding"/>
    <property type="evidence" value="ECO:0007669"/>
    <property type="project" value="TreeGrafter"/>
</dbReference>
<dbReference type="STRING" id="50429.A0A2B4RFU6"/>
<dbReference type="AlphaFoldDB" id="A0A2B4RFU6"/>
<dbReference type="FunFam" id="2.10.25.10:FF:000038">
    <property type="entry name" value="Fibrillin 2"/>
    <property type="match status" value="1"/>
</dbReference>
<dbReference type="PANTHER" id="PTHR16146">
    <property type="entry name" value="INTELECTIN"/>
    <property type="match status" value="1"/>
</dbReference>
<dbReference type="PROSITE" id="PS01186">
    <property type="entry name" value="EGF_2"/>
    <property type="match status" value="1"/>
</dbReference>
<organism evidence="10 11">
    <name type="scientific">Stylophora pistillata</name>
    <name type="common">Smooth cauliflower coral</name>
    <dbReference type="NCBI Taxonomy" id="50429"/>
    <lineage>
        <taxon>Eukaryota</taxon>
        <taxon>Metazoa</taxon>
        <taxon>Cnidaria</taxon>
        <taxon>Anthozoa</taxon>
        <taxon>Hexacorallia</taxon>
        <taxon>Scleractinia</taxon>
        <taxon>Astrocoeniina</taxon>
        <taxon>Pocilloporidae</taxon>
        <taxon>Stylophora</taxon>
    </lineage>
</organism>
<dbReference type="InterPro" id="IPR049883">
    <property type="entry name" value="NOTCH1_EGF-like"/>
</dbReference>
<dbReference type="Gene3D" id="3.90.215.10">
    <property type="entry name" value="Gamma Fibrinogen, chain A, domain 1"/>
    <property type="match status" value="1"/>
</dbReference>
<keyword evidence="1 8" id="KW-0245">EGF-like domain</keyword>
<dbReference type="InterPro" id="IPR000742">
    <property type="entry name" value="EGF"/>
</dbReference>
<keyword evidence="4" id="KW-0430">Lectin</keyword>
<dbReference type="EMBL" id="LSMT01000582">
    <property type="protein sequence ID" value="PFX16046.1"/>
    <property type="molecule type" value="Genomic_DNA"/>
</dbReference>
<comment type="caution">
    <text evidence="8">Lacks conserved residue(s) required for the propagation of feature annotation.</text>
</comment>
<gene>
    <name evidence="10" type="primary">Scube3</name>
    <name evidence="10" type="ORF">AWC38_SpisGene19715</name>
</gene>
<evidence type="ECO:0000256" key="2">
    <source>
        <dbReference type="ARBA" id="ARBA00022723"/>
    </source>
</evidence>
<accession>A0A2B4RFU6</accession>
<dbReference type="InterPro" id="IPR014716">
    <property type="entry name" value="Fibrinogen_a/b/g_C_1"/>
</dbReference>
<evidence type="ECO:0000256" key="6">
    <source>
        <dbReference type="ARBA" id="ARBA00022837"/>
    </source>
</evidence>
<dbReference type="InterPro" id="IPR001881">
    <property type="entry name" value="EGF-like_Ca-bd_dom"/>
</dbReference>
<dbReference type="CDD" id="cd00054">
    <property type="entry name" value="EGF_CA"/>
    <property type="match status" value="1"/>
</dbReference>
<keyword evidence="6" id="KW-0106">Calcium</keyword>
<evidence type="ECO:0000256" key="1">
    <source>
        <dbReference type="ARBA" id="ARBA00022536"/>
    </source>
</evidence>
<dbReference type="Pfam" id="PF07645">
    <property type="entry name" value="EGF_CA"/>
    <property type="match status" value="1"/>
</dbReference>
<reference evidence="11" key="1">
    <citation type="journal article" date="2017" name="bioRxiv">
        <title>Comparative analysis of the genomes of Stylophora pistillata and Acropora digitifera provides evidence for extensive differences between species of corals.</title>
        <authorList>
            <person name="Voolstra C.R."/>
            <person name="Li Y."/>
            <person name="Liew Y.J."/>
            <person name="Baumgarten S."/>
            <person name="Zoccola D."/>
            <person name="Flot J.-F."/>
            <person name="Tambutte S."/>
            <person name="Allemand D."/>
            <person name="Aranda M."/>
        </authorList>
    </citation>
    <scope>NUCLEOTIDE SEQUENCE [LARGE SCALE GENOMIC DNA]</scope>
</reference>
<dbReference type="PROSITE" id="PS01187">
    <property type="entry name" value="EGF_CA"/>
    <property type="match status" value="1"/>
</dbReference>
<evidence type="ECO:0000259" key="9">
    <source>
        <dbReference type="PROSITE" id="PS50026"/>
    </source>
</evidence>
<protein>
    <submittedName>
        <fullName evidence="10">Signal peptide, CUB and EGF-like domain-containing protein 3</fullName>
    </submittedName>
</protein>
<dbReference type="SMART" id="SM00181">
    <property type="entry name" value="EGF"/>
    <property type="match status" value="1"/>
</dbReference>
<dbReference type="Proteomes" id="UP000225706">
    <property type="component" value="Unassembled WGS sequence"/>
</dbReference>
<name>A0A2B4RFU6_STYPI</name>
<evidence type="ECO:0000256" key="7">
    <source>
        <dbReference type="ARBA" id="ARBA00023157"/>
    </source>
</evidence>
<dbReference type="Gene3D" id="2.10.25.10">
    <property type="entry name" value="Laminin"/>
    <property type="match status" value="1"/>
</dbReference>
<keyword evidence="11" id="KW-1185">Reference proteome</keyword>
<dbReference type="OrthoDB" id="5972842at2759"/>
<feature type="domain" description="EGF-like" evidence="9">
    <location>
        <begin position="99"/>
        <end position="139"/>
    </location>
</feature>
<dbReference type="PROSITE" id="PS50026">
    <property type="entry name" value="EGF_3"/>
    <property type="match status" value="1"/>
</dbReference>
<dbReference type="GO" id="GO:0005509">
    <property type="term" value="F:calcium ion binding"/>
    <property type="evidence" value="ECO:0007669"/>
    <property type="project" value="InterPro"/>
</dbReference>
<proteinExistence type="predicted"/>
<dbReference type="SMART" id="SM00179">
    <property type="entry name" value="EGF_CA"/>
    <property type="match status" value="1"/>
</dbReference>
<evidence type="ECO:0000313" key="10">
    <source>
        <dbReference type="EMBL" id="PFX16046.1"/>
    </source>
</evidence>
<dbReference type="InterPro" id="IPR000152">
    <property type="entry name" value="EGF-type_Asp/Asn_hydroxyl_site"/>
</dbReference>
<keyword evidence="7" id="KW-1015">Disulfide bond</keyword>
<dbReference type="GO" id="GO:0005615">
    <property type="term" value="C:extracellular space"/>
    <property type="evidence" value="ECO:0007669"/>
    <property type="project" value="TreeGrafter"/>
</dbReference>
<evidence type="ECO:0000256" key="4">
    <source>
        <dbReference type="ARBA" id="ARBA00022734"/>
    </source>
</evidence>
<dbReference type="PROSITE" id="PS00010">
    <property type="entry name" value="ASX_HYDROXYL"/>
    <property type="match status" value="1"/>
</dbReference>
<evidence type="ECO:0000256" key="8">
    <source>
        <dbReference type="PROSITE-ProRule" id="PRU00076"/>
    </source>
</evidence>
<keyword evidence="2" id="KW-0479">Metal-binding</keyword>
<dbReference type="SUPFAM" id="SSF56496">
    <property type="entry name" value="Fibrinogen C-terminal domain-like"/>
    <property type="match status" value="1"/>
</dbReference>
<dbReference type="PANTHER" id="PTHR16146:SF46">
    <property type="entry name" value="INTELECTIN-1A-RELATED"/>
    <property type="match status" value="1"/>
</dbReference>
<keyword evidence="3" id="KW-0732">Signal</keyword>
<comment type="caution">
    <text evidence="10">The sequence shown here is derived from an EMBL/GenBank/DDBJ whole genome shotgun (WGS) entry which is preliminary data.</text>
</comment>
<sequence>MLCFMEPDYVSINLDKRVDENGNYKCELNNITHEGHAHAMTEEEHFFYHATEMSVSVPVDYTAAVLMQCAAIPRDRTSVHVNLGILEMDGLAMRLNIPDIDECIEEISNCSADAVCNNTKGSYNCICKPGYSGNGQTCKGPSLYTCKEIFESQSSNENRAYTLRVDNVEVHVYCHMTDDLMNCGGGGWTLVMKINGTKPTFQYNSHLWSDKNAFNLVGGMAGFDLQETKLPTYWNTSFSKICLGMRIGSQINFFAINRQANSLYSLIADGQYRNTSSGRTTWKSLIGSQASLQHNCNKEGFNAMCSSQSASKARIGFLANNQAKCNTCDSRIGFGTGGYPDDTNTCGNQATLTTDNGDKHIKAMGYILVQ</sequence>